<protein>
    <submittedName>
        <fullName evidence="1">Uncharacterized protein</fullName>
    </submittedName>
</protein>
<proteinExistence type="predicted"/>
<evidence type="ECO:0000313" key="2">
    <source>
        <dbReference type="Proteomes" id="UP000291236"/>
    </source>
</evidence>
<dbReference type="AlphaFoldDB" id="A0A4V0P217"/>
<dbReference type="EMBL" id="AP019368">
    <property type="protein sequence ID" value="BBH51667.1"/>
    <property type="molecule type" value="Genomic_DNA"/>
</dbReference>
<organism evidence="1 2">
    <name type="scientific">Fluviispira sanaruensis</name>
    <dbReference type="NCBI Taxonomy" id="2493639"/>
    <lineage>
        <taxon>Bacteria</taxon>
        <taxon>Pseudomonadati</taxon>
        <taxon>Bdellovibrionota</taxon>
        <taxon>Oligoflexia</taxon>
        <taxon>Silvanigrellales</taxon>
        <taxon>Silvanigrellaceae</taxon>
        <taxon>Fluviispira</taxon>
    </lineage>
</organism>
<gene>
    <name evidence="1" type="ORF">JCM31447_00840</name>
</gene>
<sequence length="56" mass="6536">MDNIIIIFYSESKSDNPWMQNTPEDTKNVFNSAVLNLLIYINSNFVLKTISLESFY</sequence>
<name>A0A4V0P217_FLUSA</name>
<dbReference type="KEGG" id="sbf:JCM31447_00840"/>
<accession>A0A4V0P217</accession>
<dbReference type="Proteomes" id="UP000291236">
    <property type="component" value="Chromosome"/>
</dbReference>
<keyword evidence="2" id="KW-1185">Reference proteome</keyword>
<evidence type="ECO:0000313" key="1">
    <source>
        <dbReference type="EMBL" id="BBH51667.1"/>
    </source>
</evidence>
<reference evidence="1 2" key="1">
    <citation type="submission" date="2018-12" db="EMBL/GenBank/DDBJ databases">
        <title>Rubrispira sanarue gen. nov., sp., nov., a member of the order Silvanigrellales, isolated from a brackish lake in Hamamatsu Japan.</title>
        <authorList>
            <person name="Maejima Y."/>
            <person name="Iino T."/>
            <person name="Muraguchi Y."/>
            <person name="Fukuda K."/>
            <person name="Nojiri H."/>
            <person name="Ohkuma M."/>
            <person name="Moriuchi R."/>
            <person name="Dohra H."/>
            <person name="Kimbara K."/>
            <person name="Shintani M."/>
        </authorList>
    </citation>
    <scope>NUCLEOTIDE SEQUENCE [LARGE SCALE GENOMIC DNA]</scope>
    <source>
        <strain evidence="1 2">RF1110005</strain>
    </source>
</reference>